<dbReference type="GO" id="GO:0016020">
    <property type="term" value="C:membrane"/>
    <property type="evidence" value="ECO:0007669"/>
    <property type="project" value="UniProtKB-SubCell"/>
</dbReference>
<feature type="transmembrane region" description="Helical" evidence="8">
    <location>
        <begin position="301"/>
        <end position="321"/>
    </location>
</feature>
<dbReference type="InterPro" id="IPR016439">
    <property type="entry name" value="Lag1/Lac1-like"/>
</dbReference>
<evidence type="ECO:0000313" key="10">
    <source>
        <dbReference type="EMBL" id="KAF7352836.1"/>
    </source>
</evidence>
<accession>A0A8H6Y6L0</accession>
<evidence type="ECO:0000256" key="3">
    <source>
        <dbReference type="ARBA" id="ARBA00022692"/>
    </source>
</evidence>
<feature type="transmembrane region" description="Helical" evidence="8">
    <location>
        <begin position="253"/>
        <end position="278"/>
    </location>
</feature>
<dbReference type="InterPro" id="IPR006634">
    <property type="entry name" value="TLC-dom"/>
</dbReference>
<evidence type="ECO:0000256" key="1">
    <source>
        <dbReference type="ARBA" id="ARBA00004141"/>
    </source>
</evidence>
<feature type="transmembrane region" description="Helical" evidence="8">
    <location>
        <begin position="199"/>
        <end position="217"/>
    </location>
</feature>
<comment type="subcellular location">
    <subcellularLocation>
        <location evidence="1">Membrane</location>
        <topology evidence="1">Multi-pass membrane protein</topology>
    </subcellularLocation>
</comment>
<sequence length="356" mass="41228">MTFYEDWVVPFYTLSHRTDTPAEPDSFPNSVYYNTGAKDVCLIITCMAVMAILRDVLRLNVFEPFAKWKLTRDLELTRSKSKHLNGSANGNGKANGNGHANGNGAITKKERRLIHRSVVRFAEQGWSAVYYPLQWGFGLYVYHYLPTSIFEPTELWRNYPHIPLAAPVKFYYLTQSAFYTHQILILNAEAPRKDHYQMMAHHVITVFLMGLSYFFNFTRVGSLIMFLMDLCDIFLPIAKMCRYMNVSQTICDSLFALFLVSWFVTRHVLFTLVIISTYTDLPRLVPLEWAPERGRFLSREYWIIFCACLTALQIIQIVWFMTICRVAYRVISGSGAADTRSDEEGDLEDEEDKKDQ</sequence>
<feature type="region of interest" description="Disordered" evidence="7">
    <location>
        <begin position="81"/>
        <end position="102"/>
    </location>
</feature>
<dbReference type="OrthoDB" id="537032at2759"/>
<protein>
    <submittedName>
        <fullName evidence="10">Longevity-assurance protein</fullName>
    </submittedName>
</protein>
<evidence type="ECO:0000313" key="11">
    <source>
        <dbReference type="Proteomes" id="UP000620124"/>
    </source>
</evidence>
<feature type="compositionally biased region" description="Acidic residues" evidence="7">
    <location>
        <begin position="341"/>
        <end position="356"/>
    </location>
</feature>
<dbReference type="Pfam" id="PF03798">
    <property type="entry name" value="TRAM_LAG1_CLN8"/>
    <property type="match status" value="1"/>
</dbReference>
<dbReference type="Proteomes" id="UP000620124">
    <property type="component" value="Unassembled WGS sequence"/>
</dbReference>
<keyword evidence="11" id="KW-1185">Reference proteome</keyword>
<keyword evidence="5 6" id="KW-0472">Membrane</keyword>
<evidence type="ECO:0000256" key="6">
    <source>
        <dbReference type="PROSITE-ProRule" id="PRU00205"/>
    </source>
</evidence>
<gene>
    <name evidence="10" type="ORF">MVEN_01250600</name>
</gene>
<evidence type="ECO:0000256" key="2">
    <source>
        <dbReference type="ARBA" id="ARBA00009808"/>
    </source>
</evidence>
<dbReference type="PROSITE" id="PS50922">
    <property type="entry name" value="TLC"/>
    <property type="match status" value="1"/>
</dbReference>
<keyword evidence="3 6" id="KW-0812">Transmembrane</keyword>
<dbReference type="SMART" id="SM00724">
    <property type="entry name" value="TLC"/>
    <property type="match status" value="1"/>
</dbReference>
<evidence type="ECO:0000259" key="9">
    <source>
        <dbReference type="PROSITE" id="PS50922"/>
    </source>
</evidence>
<feature type="region of interest" description="Disordered" evidence="7">
    <location>
        <begin position="336"/>
        <end position="356"/>
    </location>
</feature>
<organism evidence="10 11">
    <name type="scientific">Mycena venus</name>
    <dbReference type="NCBI Taxonomy" id="2733690"/>
    <lineage>
        <taxon>Eukaryota</taxon>
        <taxon>Fungi</taxon>
        <taxon>Dikarya</taxon>
        <taxon>Basidiomycota</taxon>
        <taxon>Agaricomycotina</taxon>
        <taxon>Agaricomycetes</taxon>
        <taxon>Agaricomycetidae</taxon>
        <taxon>Agaricales</taxon>
        <taxon>Marasmiineae</taxon>
        <taxon>Mycenaceae</taxon>
        <taxon>Mycena</taxon>
    </lineage>
</organism>
<dbReference type="GO" id="GO:0046513">
    <property type="term" value="P:ceramide biosynthetic process"/>
    <property type="evidence" value="ECO:0007669"/>
    <property type="project" value="InterPro"/>
</dbReference>
<dbReference type="PANTHER" id="PTHR12560">
    <property type="entry name" value="LONGEVITY ASSURANCE FACTOR 1 LAG1"/>
    <property type="match status" value="1"/>
</dbReference>
<comment type="caution">
    <text evidence="10">The sequence shown here is derived from an EMBL/GenBank/DDBJ whole genome shotgun (WGS) entry which is preliminary data.</text>
</comment>
<dbReference type="GO" id="GO:0050291">
    <property type="term" value="F:sphingosine N-acyltransferase activity"/>
    <property type="evidence" value="ECO:0007669"/>
    <property type="project" value="InterPro"/>
</dbReference>
<dbReference type="PIRSF" id="PIRSF005225">
    <property type="entry name" value="LAG1_LAC1"/>
    <property type="match status" value="1"/>
</dbReference>
<proteinExistence type="inferred from homology"/>
<reference evidence="10" key="1">
    <citation type="submission" date="2020-05" db="EMBL/GenBank/DDBJ databases">
        <title>Mycena genomes resolve the evolution of fungal bioluminescence.</title>
        <authorList>
            <person name="Tsai I.J."/>
        </authorList>
    </citation>
    <scope>NUCLEOTIDE SEQUENCE</scope>
    <source>
        <strain evidence="10">CCC161011</strain>
    </source>
</reference>
<name>A0A8H6Y6L0_9AGAR</name>
<dbReference type="EMBL" id="JACAZI010000009">
    <property type="protein sequence ID" value="KAF7352836.1"/>
    <property type="molecule type" value="Genomic_DNA"/>
</dbReference>
<evidence type="ECO:0000256" key="8">
    <source>
        <dbReference type="SAM" id="Phobius"/>
    </source>
</evidence>
<dbReference type="AlphaFoldDB" id="A0A8H6Y6L0"/>
<evidence type="ECO:0000256" key="7">
    <source>
        <dbReference type="SAM" id="MobiDB-lite"/>
    </source>
</evidence>
<evidence type="ECO:0000256" key="5">
    <source>
        <dbReference type="ARBA" id="ARBA00023136"/>
    </source>
</evidence>
<feature type="domain" description="TLC" evidence="9">
    <location>
        <begin position="116"/>
        <end position="332"/>
    </location>
</feature>
<evidence type="ECO:0000256" key="4">
    <source>
        <dbReference type="ARBA" id="ARBA00022989"/>
    </source>
</evidence>
<dbReference type="PANTHER" id="PTHR12560:SF0">
    <property type="entry name" value="LD18904P"/>
    <property type="match status" value="1"/>
</dbReference>
<comment type="similarity">
    <text evidence="2">Belongs to the sphingosine N-acyltransferase family.</text>
</comment>
<keyword evidence="4 8" id="KW-1133">Transmembrane helix</keyword>